<dbReference type="InterPro" id="IPR029033">
    <property type="entry name" value="His_PPase_superfam"/>
</dbReference>
<dbReference type="AlphaFoldDB" id="A0A8H2ZX74"/>
<evidence type="ECO:0000313" key="2">
    <source>
        <dbReference type="Proteomes" id="UP000663846"/>
    </source>
</evidence>
<proteinExistence type="predicted"/>
<comment type="caution">
    <text evidence="1">The sequence shown here is derived from an EMBL/GenBank/DDBJ whole genome shotgun (WGS) entry which is preliminary data.</text>
</comment>
<reference evidence="1" key="1">
    <citation type="submission" date="2021-01" db="EMBL/GenBank/DDBJ databases">
        <authorList>
            <person name="Kaushik A."/>
        </authorList>
    </citation>
    <scope>NUCLEOTIDE SEQUENCE</scope>
    <source>
        <strain evidence="1">AG1-1C</strain>
    </source>
</reference>
<dbReference type="EMBL" id="CAJMWS010000025">
    <property type="protein sequence ID" value="CAE6340794.1"/>
    <property type="molecule type" value="Genomic_DNA"/>
</dbReference>
<accession>A0A8H2ZX74</accession>
<name>A0A8H2ZX74_9AGAM</name>
<organism evidence="1 2">
    <name type="scientific">Rhizoctonia solani</name>
    <dbReference type="NCBI Taxonomy" id="456999"/>
    <lineage>
        <taxon>Eukaryota</taxon>
        <taxon>Fungi</taxon>
        <taxon>Dikarya</taxon>
        <taxon>Basidiomycota</taxon>
        <taxon>Agaricomycotina</taxon>
        <taxon>Agaricomycetes</taxon>
        <taxon>Cantharellales</taxon>
        <taxon>Ceratobasidiaceae</taxon>
        <taxon>Rhizoctonia</taxon>
    </lineage>
</organism>
<gene>
    <name evidence="1" type="ORF">RDB_LOCUS3800</name>
</gene>
<evidence type="ECO:0008006" key="3">
    <source>
        <dbReference type="Google" id="ProtNLM"/>
    </source>
</evidence>
<protein>
    <recommendedName>
        <fullName evidence="3">Phosphomutase PMU1</fullName>
    </recommendedName>
</protein>
<dbReference type="Proteomes" id="UP000663846">
    <property type="component" value="Unassembled WGS sequence"/>
</dbReference>
<dbReference type="SUPFAM" id="SSF53254">
    <property type="entry name" value="Phosphoglycerate mutase-like"/>
    <property type="match status" value="1"/>
</dbReference>
<sequence>MQKTYPGMVFEKSFTEEDRLWSESVSESDEDFMTRLKATLDHIFEDLLEETDTFISITAHSGVAATILQLIEHRSYTLPAGGVVPVVIKATF</sequence>
<evidence type="ECO:0000313" key="1">
    <source>
        <dbReference type="EMBL" id="CAE6340794.1"/>
    </source>
</evidence>
<dbReference type="Gene3D" id="3.40.50.1240">
    <property type="entry name" value="Phosphoglycerate mutase-like"/>
    <property type="match status" value="1"/>
</dbReference>